<dbReference type="AlphaFoldDB" id="A0A4Q7L7A0"/>
<evidence type="ECO:0000313" key="2">
    <source>
        <dbReference type="EMBL" id="RZS44222.1"/>
    </source>
</evidence>
<dbReference type="InterPro" id="IPR041664">
    <property type="entry name" value="AAA_16"/>
</dbReference>
<sequence>MSVSGQPPAVVHGQWTSFVGRREEVAELRRLIGDNRLVMLTGPGGVGKTRLAGQVMDQVMRAFGDGVVFVGLAELRDDALLATLVADRLGLHDQSDRPTLQSVLEFLRERRILLVLDNCEHLVEACAAFAFAVIADCPEVVVLATGRQSLGVAGERILPLAPLEISGDAVNLFVDRARAVAPAFERTADNEADLRRIAERLDGLPLAIELAAARIRSLSPGQIAKRLSSRLTLLTSGARTAPERQQTLRDTIEWSFELCSPAEQAVWAQASVFAGTFDINAAAAVCAGPDVDGDVLDIIDGLLDKSVLQREDGADRVRYRMLETLREYGRERLAERGDEERVARRHRDWFDQLTATADAEWVSPKQVEWAARLRADHANIRAALGWSLAHPGEAGVALRMACRLDEYWAEVRGLSAEAQLWLDRALAAAPADHPNRPFAVTVAALYSMWLTKLDDTDERLTVAAELAAASDDDVLDGYITYVRARESMLRLRAGTAALAGSAAATFRRHGIIRRELPSLLTQGISTAYEGDPEAARRALHRMLSLATHVGAACQQATAYFGLLIVEVRFGGDVDAATRYGQEALRLDLQVGAQAAVTYRIDALAWVADRQGNHLRAATLFGIAATKWDAIGYVPEVAASVPHRKYLKSTREALGDARFDRAFAIGRAMAEDAAIRYALDEHAEDVADPDELSPLSKREVEIAELVAKGMTNRQIATRLVISLRTVDTHVRNTLTKLDFTSRAQIAAWAASRYHRSAG</sequence>
<reference evidence="2 3" key="1">
    <citation type="submission" date="2019-02" db="EMBL/GenBank/DDBJ databases">
        <title>Genomic Encyclopedia of Type Strains, Phase IV (KMG-IV): sequencing the most valuable type-strain genomes for metagenomic binning, comparative biology and taxonomic classification.</title>
        <authorList>
            <person name="Goeker M."/>
        </authorList>
    </citation>
    <scope>NUCLEOTIDE SEQUENCE [LARGE SCALE GENOMIC DNA]</scope>
    <source>
        <strain evidence="2 3">DSM 101727</strain>
    </source>
</reference>
<dbReference type="PROSITE" id="PS50043">
    <property type="entry name" value="HTH_LUXR_2"/>
    <property type="match status" value="1"/>
</dbReference>
<dbReference type="InterPro" id="IPR000792">
    <property type="entry name" value="Tscrpt_reg_LuxR_C"/>
</dbReference>
<dbReference type="GO" id="GO:0006355">
    <property type="term" value="P:regulation of DNA-templated transcription"/>
    <property type="evidence" value="ECO:0007669"/>
    <property type="project" value="InterPro"/>
</dbReference>
<dbReference type="SUPFAM" id="SSF52540">
    <property type="entry name" value="P-loop containing nucleoside triphosphate hydrolases"/>
    <property type="match status" value="1"/>
</dbReference>
<dbReference type="PRINTS" id="PR00364">
    <property type="entry name" value="DISEASERSIST"/>
</dbReference>
<dbReference type="SUPFAM" id="SSF46894">
    <property type="entry name" value="C-terminal effector domain of the bipartite response regulators"/>
    <property type="match status" value="1"/>
</dbReference>
<proteinExistence type="predicted"/>
<dbReference type="Proteomes" id="UP000294257">
    <property type="component" value="Unassembled WGS sequence"/>
</dbReference>
<evidence type="ECO:0000313" key="3">
    <source>
        <dbReference type="Proteomes" id="UP000294257"/>
    </source>
</evidence>
<gene>
    <name evidence="2" type="ORF">EV193_10197</name>
</gene>
<dbReference type="PANTHER" id="PTHR47691:SF3">
    <property type="entry name" value="HTH-TYPE TRANSCRIPTIONAL REGULATOR RV0890C-RELATED"/>
    <property type="match status" value="1"/>
</dbReference>
<dbReference type="Pfam" id="PF00196">
    <property type="entry name" value="GerE"/>
    <property type="match status" value="1"/>
</dbReference>
<dbReference type="CDD" id="cd06170">
    <property type="entry name" value="LuxR_C_like"/>
    <property type="match status" value="1"/>
</dbReference>
<dbReference type="Pfam" id="PF25872">
    <property type="entry name" value="HTH_77"/>
    <property type="match status" value="1"/>
</dbReference>
<dbReference type="Gene3D" id="1.10.10.10">
    <property type="entry name" value="Winged helix-like DNA-binding domain superfamily/Winged helix DNA-binding domain"/>
    <property type="match status" value="1"/>
</dbReference>
<keyword evidence="3" id="KW-1185">Reference proteome</keyword>
<dbReference type="Pfam" id="PF13191">
    <property type="entry name" value="AAA_16"/>
    <property type="match status" value="1"/>
</dbReference>
<dbReference type="PANTHER" id="PTHR47691">
    <property type="entry name" value="REGULATOR-RELATED"/>
    <property type="match status" value="1"/>
</dbReference>
<name>A0A4Q7L7A0_9PSEU</name>
<comment type="caution">
    <text evidence="2">The sequence shown here is derived from an EMBL/GenBank/DDBJ whole genome shotgun (WGS) entry which is preliminary data.</text>
</comment>
<dbReference type="GO" id="GO:0003677">
    <property type="term" value="F:DNA binding"/>
    <property type="evidence" value="ECO:0007669"/>
    <property type="project" value="InterPro"/>
</dbReference>
<dbReference type="PRINTS" id="PR00038">
    <property type="entry name" value="HTHLUXR"/>
</dbReference>
<organism evidence="2 3">
    <name type="scientific">Herbihabitans rhizosphaerae</name>
    <dbReference type="NCBI Taxonomy" id="1872711"/>
    <lineage>
        <taxon>Bacteria</taxon>
        <taxon>Bacillati</taxon>
        <taxon>Actinomycetota</taxon>
        <taxon>Actinomycetes</taxon>
        <taxon>Pseudonocardiales</taxon>
        <taxon>Pseudonocardiaceae</taxon>
        <taxon>Herbihabitans</taxon>
    </lineage>
</organism>
<dbReference type="PROSITE" id="PS00622">
    <property type="entry name" value="HTH_LUXR_1"/>
    <property type="match status" value="1"/>
</dbReference>
<dbReference type="InterPro" id="IPR036388">
    <property type="entry name" value="WH-like_DNA-bd_sf"/>
</dbReference>
<accession>A0A4Q7L7A0</accession>
<dbReference type="SMART" id="SM00421">
    <property type="entry name" value="HTH_LUXR"/>
    <property type="match status" value="1"/>
</dbReference>
<feature type="domain" description="HTH luxR-type" evidence="1">
    <location>
        <begin position="687"/>
        <end position="752"/>
    </location>
</feature>
<dbReference type="InterPro" id="IPR027417">
    <property type="entry name" value="P-loop_NTPase"/>
</dbReference>
<protein>
    <submittedName>
        <fullName evidence="2">Putative ATPase</fullName>
    </submittedName>
</protein>
<dbReference type="GO" id="GO:0043531">
    <property type="term" value="F:ADP binding"/>
    <property type="evidence" value="ECO:0007669"/>
    <property type="project" value="InterPro"/>
</dbReference>
<dbReference type="EMBL" id="SGWQ01000001">
    <property type="protein sequence ID" value="RZS44222.1"/>
    <property type="molecule type" value="Genomic_DNA"/>
</dbReference>
<dbReference type="Gene3D" id="3.40.50.300">
    <property type="entry name" value="P-loop containing nucleotide triphosphate hydrolases"/>
    <property type="match status" value="1"/>
</dbReference>
<dbReference type="InterPro" id="IPR058852">
    <property type="entry name" value="HTH_77"/>
</dbReference>
<evidence type="ECO:0000259" key="1">
    <source>
        <dbReference type="PROSITE" id="PS50043"/>
    </source>
</evidence>
<dbReference type="InterPro" id="IPR016032">
    <property type="entry name" value="Sig_transdc_resp-reg_C-effctor"/>
</dbReference>